<dbReference type="EMBL" id="CP003332">
    <property type="protein sequence ID" value="AFJ61938.1"/>
    <property type="molecule type" value="Genomic_DNA"/>
</dbReference>
<sequence>MKKLFAPVVEKKETQGNITPLPPLFTLQQVSYTSVNNAY</sequence>
<gene>
    <name evidence="1" type="ORF">MUS_1969</name>
</gene>
<dbReference type="PATRIC" id="fig|1126211.3.peg.1866"/>
<reference evidence="1 2" key="1">
    <citation type="journal article" date="2012" name="J. Biotechnol.">
        <title>Genome sequence of the plant growth promoting strain Bacillus amyloliquefaciens subsp. plantarum B9601-Y2 and expression of mersacidin and other secondary metabolites.</title>
        <authorList>
            <person name="He P."/>
            <person name="Hao K."/>
            <person name="Blom J."/>
            <person name="Ruckert C."/>
            <person name="Vater J."/>
            <person name="Mao Z."/>
            <person name="Wu Y."/>
            <person name="Hou M."/>
            <person name="He P."/>
            <person name="He Y."/>
            <person name="Borriss R."/>
        </authorList>
    </citation>
    <scope>NUCLEOTIDE SEQUENCE [LARGE SCALE GENOMIC DNA]</scope>
    <source>
        <strain evidence="1">Y2</strain>
    </source>
</reference>
<dbReference type="KEGG" id="bqy:MUS_1969"/>
<dbReference type="HOGENOM" id="CLU_3304117_0_0_9"/>
<evidence type="ECO:0000313" key="2">
    <source>
        <dbReference type="Proteomes" id="UP000002878"/>
    </source>
</evidence>
<protein>
    <submittedName>
        <fullName evidence="1">Uncharacterized protein</fullName>
    </submittedName>
</protein>
<evidence type="ECO:0000313" key="1">
    <source>
        <dbReference type="EMBL" id="AFJ61938.1"/>
    </source>
</evidence>
<name>I2C5L4_BACAY</name>
<proteinExistence type="predicted"/>
<dbReference type="Proteomes" id="UP000002878">
    <property type="component" value="Chromosome"/>
</dbReference>
<organism evidence="1 2">
    <name type="scientific">Bacillus amyloliquefaciens (strain Y2)</name>
    <name type="common">Bacillus amyloliquefaciens subsp. plantarum (strain B9601-Y2)</name>
    <dbReference type="NCBI Taxonomy" id="1155777"/>
    <lineage>
        <taxon>Bacteria</taxon>
        <taxon>Bacillati</taxon>
        <taxon>Bacillota</taxon>
        <taxon>Bacilli</taxon>
        <taxon>Bacillales</taxon>
        <taxon>Bacillaceae</taxon>
        <taxon>Bacillus</taxon>
        <taxon>Bacillus amyloliquefaciens group</taxon>
    </lineage>
</organism>
<dbReference type="AlphaFoldDB" id="I2C5L4"/>
<accession>I2C5L4</accession>